<feature type="transmembrane region" description="Helical" evidence="7">
    <location>
        <begin position="81"/>
        <end position="101"/>
    </location>
</feature>
<dbReference type="RefSeq" id="WP_343836701.1">
    <property type="nucleotide sequence ID" value="NZ_BAAADO010000001.1"/>
</dbReference>
<comment type="subcellular location">
    <subcellularLocation>
        <location evidence="2">Membrane</location>
        <topology evidence="2">Multi-pass membrane protein</topology>
    </subcellularLocation>
</comment>
<reference evidence="10" key="1">
    <citation type="journal article" date="2019" name="Int. J. Syst. Evol. Microbiol.">
        <title>The Global Catalogue of Microorganisms (GCM) 10K type strain sequencing project: providing services to taxonomists for standard genome sequencing and annotation.</title>
        <authorList>
            <consortium name="The Broad Institute Genomics Platform"/>
            <consortium name="The Broad Institute Genome Sequencing Center for Infectious Disease"/>
            <person name="Wu L."/>
            <person name="Ma J."/>
        </authorList>
    </citation>
    <scope>NUCLEOTIDE SEQUENCE [LARGE SCALE GENOMIC DNA]</scope>
    <source>
        <strain evidence="10">JCM 12389</strain>
    </source>
</reference>
<evidence type="ECO:0000256" key="6">
    <source>
        <dbReference type="ARBA" id="ARBA00023136"/>
    </source>
</evidence>
<gene>
    <name evidence="9" type="ORF">GCM10008986_02690</name>
</gene>
<evidence type="ECO:0000256" key="2">
    <source>
        <dbReference type="ARBA" id="ARBA00004141"/>
    </source>
</evidence>
<evidence type="ECO:0000256" key="1">
    <source>
        <dbReference type="ARBA" id="ARBA00001947"/>
    </source>
</evidence>
<evidence type="ECO:0000313" key="10">
    <source>
        <dbReference type="Proteomes" id="UP001500880"/>
    </source>
</evidence>
<dbReference type="Pfam" id="PF02163">
    <property type="entry name" value="Peptidase_M50"/>
    <property type="match status" value="1"/>
</dbReference>
<comment type="similarity">
    <text evidence="3">Belongs to the peptidase M50B family.</text>
</comment>
<dbReference type="Proteomes" id="UP001500880">
    <property type="component" value="Unassembled WGS sequence"/>
</dbReference>
<keyword evidence="4 7" id="KW-0812">Transmembrane</keyword>
<dbReference type="InterPro" id="IPR008915">
    <property type="entry name" value="Peptidase_M50"/>
</dbReference>
<keyword evidence="6 7" id="KW-0472">Membrane</keyword>
<proteinExistence type="inferred from homology"/>
<evidence type="ECO:0000256" key="4">
    <source>
        <dbReference type="ARBA" id="ARBA00022692"/>
    </source>
</evidence>
<keyword evidence="5 7" id="KW-1133">Transmembrane helix</keyword>
<comment type="caution">
    <text evidence="9">The sequence shown here is derived from an EMBL/GenBank/DDBJ whole genome shotgun (WGS) entry which is preliminary data.</text>
</comment>
<evidence type="ECO:0000256" key="7">
    <source>
        <dbReference type="SAM" id="Phobius"/>
    </source>
</evidence>
<protein>
    <recommendedName>
        <fullName evidence="8">Peptidase M50 domain-containing protein</fullName>
    </recommendedName>
</protein>
<dbReference type="EMBL" id="BAAADO010000001">
    <property type="protein sequence ID" value="GAA0481478.1"/>
    <property type="molecule type" value="Genomic_DNA"/>
</dbReference>
<evidence type="ECO:0000313" key="9">
    <source>
        <dbReference type="EMBL" id="GAA0481478.1"/>
    </source>
</evidence>
<accession>A0ABP3KK05</accession>
<feature type="transmembrane region" description="Helical" evidence="7">
    <location>
        <begin position="107"/>
        <end position="124"/>
    </location>
</feature>
<organism evidence="9 10">
    <name type="scientific">Salinibacillus aidingensis</name>
    <dbReference type="NCBI Taxonomy" id="237684"/>
    <lineage>
        <taxon>Bacteria</taxon>
        <taxon>Bacillati</taxon>
        <taxon>Bacillota</taxon>
        <taxon>Bacilli</taxon>
        <taxon>Bacillales</taxon>
        <taxon>Bacillaceae</taxon>
        <taxon>Salinibacillus</taxon>
    </lineage>
</organism>
<evidence type="ECO:0000256" key="3">
    <source>
        <dbReference type="ARBA" id="ARBA00007931"/>
    </source>
</evidence>
<evidence type="ECO:0000259" key="8">
    <source>
        <dbReference type="Pfam" id="PF02163"/>
    </source>
</evidence>
<sequence length="150" mass="17100">MISLLIFFLLIAPLTILFHEFGHAGMAYILKADLVHFFIGSGRERAALRVGRIHLHLHTLLFMGGQSLSEKENDFKAWEKVLISIAGPIMNGVVAWGISFMSYENTVIQLAIWFNLWLAILNLIPFRHGRKKSDGYVCVEVFIKSLRTRD</sequence>
<comment type="cofactor">
    <cofactor evidence="1">
        <name>Zn(2+)</name>
        <dbReference type="ChEBI" id="CHEBI:29105"/>
    </cofactor>
</comment>
<feature type="domain" description="Peptidase M50" evidence="8">
    <location>
        <begin position="8"/>
        <end position="101"/>
    </location>
</feature>
<dbReference type="CDD" id="cd05709">
    <property type="entry name" value="S2P-M50"/>
    <property type="match status" value="1"/>
</dbReference>
<name>A0ABP3KK05_9BACI</name>
<keyword evidence="10" id="KW-1185">Reference proteome</keyword>
<evidence type="ECO:0000256" key="5">
    <source>
        <dbReference type="ARBA" id="ARBA00022989"/>
    </source>
</evidence>